<protein>
    <submittedName>
        <fullName evidence="5">Stage 0 sporulation protein J</fullName>
    </submittedName>
</protein>
<dbReference type="Pfam" id="PF02195">
    <property type="entry name" value="ParB_N"/>
    <property type="match status" value="1"/>
</dbReference>
<dbReference type="EMBL" id="PEZT01000001">
    <property type="protein sequence ID" value="PIS09583.1"/>
    <property type="molecule type" value="Genomic_DNA"/>
</dbReference>
<dbReference type="InterPro" id="IPR036086">
    <property type="entry name" value="ParB/Sulfiredoxin_sf"/>
</dbReference>
<dbReference type="GO" id="GO:0007059">
    <property type="term" value="P:chromosome segregation"/>
    <property type="evidence" value="ECO:0007669"/>
    <property type="project" value="UniProtKB-KW"/>
</dbReference>
<accession>A0A2H0WAA0</accession>
<evidence type="ECO:0000313" key="6">
    <source>
        <dbReference type="Proteomes" id="UP000230093"/>
    </source>
</evidence>
<dbReference type="PANTHER" id="PTHR33375:SF1">
    <property type="entry name" value="CHROMOSOME-PARTITIONING PROTEIN PARB-RELATED"/>
    <property type="match status" value="1"/>
</dbReference>
<comment type="similarity">
    <text evidence="1">Belongs to the ParB family.</text>
</comment>
<keyword evidence="3" id="KW-0238">DNA-binding</keyword>
<evidence type="ECO:0000256" key="2">
    <source>
        <dbReference type="ARBA" id="ARBA00022829"/>
    </source>
</evidence>
<comment type="caution">
    <text evidence="5">The sequence shown here is derived from an EMBL/GenBank/DDBJ whole genome shotgun (WGS) entry which is preliminary data.</text>
</comment>
<evidence type="ECO:0000256" key="3">
    <source>
        <dbReference type="ARBA" id="ARBA00023125"/>
    </source>
</evidence>
<dbReference type="GO" id="GO:0003677">
    <property type="term" value="F:DNA binding"/>
    <property type="evidence" value="ECO:0007669"/>
    <property type="project" value="UniProtKB-KW"/>
</dbReference>
<dbReference type="InterPro" id="IPR050336">
    <property type="entry name" value="Chromosome_partition/occlusion"/>
</dbReference>
<dbReference type="Proteomes" id="UP000230093">
    <property type="component" value="Unassembled WGS sequence"/>
</dbReference>
<name>A0A2H0WAA0_9BACT</name>
<dbReference type="NCBIfam" id="TIGR00180">
    <property type="entry name" value="parB_part"/>
    <property type="match status" value="1"/>
</dbReference>
<dbReference type="CDD" id="cd16393">
    <property type="entry name" value="SPO0J_N"/>
    <property type="match status" value="1"/>
</dbReference>
<dbReference type="InterPro" id="IPR003115">
    <property type="entry name" value="ParB_N"/>
</dbReference>
<dbReference type="Gene3D" id="3.90.1530.30">
    <property type="match status" value="1"/>
</dbReference>
<dbReference type="FunFam" id="3.90.1530.30:FF:000001">
    <property type="entry name" value="Chromosome partitioning protein ParB"/>
    <property type="match status" value="1"/>
</dbReference>
<gene>
    <name evidence="5" type="ORF">COT75_00030</name>
</gene>
<sequence>MNNSNKADQEKTITNIPVGQLQANPLQPRGVITPDSIMDLVESIKEHGILEPLVVAHTPAGYQIIVGERRWRASKLSGKETVPCIIIETSPQGMLELALVENVQREDLNPIDRAKAFERLVDEFALTRVEIGNRIGKSDSYISNTLRLLSLPDAIKDGLLSGLITEGHARALQGIKDVRLMIEGYKMVLKESGSVRRAEEIARRMKIASGQPEVNLPKSHRTQMKKYIIDEKIDKYENDMKTALGEESKVRLRRSRAQTKLLVTLFGDPGETQEKLIKIYEGIVGIKPNFEKGQ</sequence>
<dbReference type="AlphaFoldDB" id="A0A2H0WAA0"/>
<dbReference type="InterPro" id="IPR004437">
    <property type="entry name" value="ParB/RepB/Spo0J"/>
</dbReference>
<keyword evidence="2" id="KW-0159">Chromosome partition</keyword>
<dbReference type="SUPFAM" id="SSF110849">
    <property type="entry name" value="ParB/Sulfiredoxin"/>
    <property type="match status" value="1"/>
</dbReference>
<dbReference type="Pfam" id="PF17762">
    <property type="entry name" value="HTH_ParB"/>
    <property type="match status" value="1"/>
</dbReference>
<dbReference type="FunFam" id="1.10.10.2830:FF:000001">
    <property type="entry name" value="Chromosome partitioning protein ParB"/>
    <property type="match status" value="1"/>
</dbReference>
<reference evidence="6" key="1">
    <citation type="submission" date="2017-09" db="EMBL/GenBank/DDBJ databases">
        <title>Depth-based differentiation of microbial function through sediment-hosted aquifers and enrichment of novel symbionts in the deep terrestrial subsurface.</title>
        <authorList>
            <person name="Probst A.J."/>
            <person name="Ladd B."/>
            <person name="Jarett J.K."/>
            <person name="Geller-Mcgrath D.E."/>
            <person name="Sieber C.M.K."/>
            <person name="Emerson J.B."/>
            <person name="Anantharaman K."/>
            <person name="Thomas B.C."/>
            <person name="Malmstrom R."/>
            <person name="Stieglmeier M."/>
            <person name="Klingl A."/>
            <person name="Woyke T."/>
            <person name="Ryan C.M."/>
            <person name="Banfield J.F."/>
        </authorList>
    </citation>
    <scope>NUCLEOTIDE SEQUENCE [LARGE SCALE GENOMIC DNA]</scope>
</reference>
<proteinExistence type="inferred from homology"/>
<organism evidence="5 6">
    <name type="scientific">Candidatus Beckwithbacteria bacterium CG10_big_fil_rev_8_21_14_0_10_34_10</name>
    <dbReference type="NCBI Taxonomy" id="1974495"/>
    <lineage>
        <taxon>Bacteria</taxon>
        <taxon>Candidatus Beckwithiibacteriota</taxon>
    </lineage>
</organism>
<dbReference type="InterPro" id="IPR041468">
    <property type="entry name" value="HTH_ParB/Spo0J"/>
</dbReference>
<dbReference type="PANTHER" id="PTHR33375">
    <property type="entry name" value="CHROMOSOME-PARTITIONING PROTEIN PARB-RELATED"/>
    <property type="match status" value="1"/>
</dbReference>
<dbReference type="SUPFAM" id="SSF109709">
    <property type="entry name" value="KorB DNA-binding domain-like"/>
    <property type="match status" value="1"/>
</dbReference>
<dbReference type="SMART" id="SM00470">
    <property type="entry name" value="ParB"/>
    <property type="match status" value="1"/>
</dbReference>
<evidence type="ECO:0000256" key="1">
    <source>
        <dbReference type="ARBA" id="ARBA00006295"/>
    </source>
</evidence>
<dbReference type="Gene3D" id="1.10.10.2830">
    <property type="match status" value="1"/>
</dbReference>
<dbReference type="GO" id="GO:0005694">
    <property type="term" value="C:chromosome"/>
    <property type="evidence" value="ECO:0007669"/>
    <property type="project" value="TreeGrafter"/>
</dbReference>
<feature type="domain" description="ParB-like N-terminal" evidence="4">
    <location>
        <begin position="14"/>
        <end position="103"/>
    </location>
</feature>
<evidence type="ECO:0000313" key="5">
    <source>
        <dbReference type="EMBL" id="PIS09583.1"/>
    </source>
</evidence>
<evidence type="ECO:0000259" key="4">
    <source>
        <dbReference type="SMART" id="SM00470"/>
    </source>
</evidence>